<comment type="caution">
    <text evidence="2">The sequence shown here is derived from an EMBL/GenBank/DDBJ whole genome shotgun (WGS) entry which is preliminary data.</text>
</comment>
<protein>
    <submittedName>
        <fullName evidence="2">Uncharacterized protein</fullName>
    </submittedName>
</protein>
<dbReference type="EMBL" id="JADGIZ020000138">
    <property type="protein sequence ID" value="KAL2911204.1"/>
    <property type="molecule type" value="Genomic_DNA"/>
</dbReference>
<dbReference type="Proteomes" id="UP001527925">
    <property type="component" value="Unassembled WGS sequence"/>
</dbReference>
<gene>
    <name evidence="2" type="ORF">HK105_209333</name>
</gene>
<feature type="compositionally biased region" description="Polar residues" evidence="1">
    <location>
        <begin position="371"/>
        <end position="385"/>
    </location>
</feature>
<feature type="compositionally biased region" description="Polar residues" evidence="1">
    <location>
        <begin position="121"/>
        <end position="141"/>
    </location>
</feature>
<feature type="compositionally biased region" description="Basic residues" evidence="1">
    <location>
        <begin position="446"/>
        <end position="458"/>
    </location>
</feature>
<feature type="compositionally biased region" description="Low complexity" evidence="1">
    <location>
        <begin position="98"/>
        <end position="109"/>
    </location>
</feature>
<accession>A0ABR4MVC6</accession>
<reference evidence="2 3" key="1">
    <citation type="submission" date="2023-09" db="EMBL/GenBank/DDBJ databases">
        <title>Pangenome analysis of Batrachochytrium dendrobatidis and related Chytrids.</title>
        <authorList>
            <person name="Yacoub M.N."/>
            <person name="Stajich J.E."/>
            <person name="James T.Y."/>
        </authorList>
    </citation>
    <scope>NUCLEOTIDE SEQUENCE [LARGE SCALE GENOMIC DNA]</scope>
    <source>
        <strain evidence="2 3">JEL0888</strain>
    </source>
</reference>
<evidence type="ECO:0000313" key="2">
    <source>
        <dbReference type="EMBL" id="KAL2911204.1"/>
    </source>
</evidence>
<sequence length="458" mass="48329">MLGHPAARSASQPGPDRCSTPDLAAVAMASSASASSLPAPTSTPDISVRPASPPPIAAPTPSSLRRTLGDAMRALAGSPPAFFGFGHHHNQPIQLQRVASTHSHASVSSLPDGLTGAATGSARTPSMRPTSAMSFASSSGVTSPDAPAISISASRRTSGSTNDTRNTDVGVGVPLVAGRLSVLELPMIPPTSPLEQSLFMPSVQDQQQQMERSAMSARSQSLGDLALRRQQQIQQQHQHQQKVYRAASQVSSHASSSQASLLLQSSPYGQITVKKDDEPIMTPSNLLPQDPAVVLASVDSDTPAEQQADASEPIHRRRCRTVTWRGSFYNEYEQFASEIGHLVPAGAACEYQRTRTLTGAVEIPVLARLSNAPSVSASEAQTSSPARPMSKKALKRHKRRAMAGTASVLSQSVTHNLEHPDAMAAAAADAPSVPHASMAPPASARGNRRRNKNAYRWR</sequence>
<feature type="region of interest" description="Disordered" evidence="1">
    <location>
        <begin position="424"/>
        <end position="458"/>
    </location>
</feature>
<feature type="compositionally biased region" description="Low complexity" evidence="1">
    <location>
        <begin position="142"/>
        <end position="161"/>
    </location>
</feature>
<keyword evidence="3" id="KW-1185">Reference proteome</keyword>
<evidence type="ECO:0000313" key="3">
    <source>
        <dbReference type="Proteomes" id="UP001527925"/>
    </source>
</evidence>
<feature type="region of interest" description="Disordered" evidence="1">
    <location>
        <begin position="371"/>
        <end position="407"/>
    </location>
</feature>
<organism evidence="2 3">
    <name type="scientific">Polyrhizophydium stewartii</name>
    <dbReference type="NCBI Taxonomy" id="2732419"/>
    <lineage>
        <taxon>Eukaryota</taxon>
        <taxon>Fungi</taxon>
        <taxon>Fungi incertae sedis</taxon>
        <taxon>Chytridiomycota</taxon>
        <taxon>Chytridiomycota incertae sedis</taxon>
        <taxon>Chytridiomycetes</taxon>
        <taxon>Rhizophydiales</taxon>
        <taxon>Rhizophydiales incertae sedis</taxon>
        <taxon>Polyrhizophydium</taxon>
    </lineage>
</organism>
<feature type="region of interest" description="Disordered" evidence="1">
    <location>
        <begin position="96"/>
        <end position="168"/>
    </location>
</feature>
<name>A0ABR4MVC6_9FUNG</name>
<feature type="region of interest" description="Disordered" evidence="1">
    <location>
        <begin position="1"/>
        <end position="63"/>
    </location>
</feature>
<feature type="compositionally biased region" description="Low complexity" evidence="1">
    <location>
        <begin position="23"/>
        <end position="43"/>
    </location>
</feature>
<evidence type="ECO:0000256" key="1">
    <source>
        <dbReference type="SAM" id="MobiDB-lite"/>
    </source>
</evidence>
<feature type="compositionally biased region" description="Basic residues" evidence="1">
    <location>
        <begin position="389"/>
        <end position="401"/>
    </location>
</feature>
<proteinExistence type="predicted"/>